<comment type="caution">
    <text evidence="4">The sequence shown here is derived from an EMBL/GenBank/DDBJ whole genome shotgun (WGS) entry which is preliminary data.</text>
</comment>
<dbReference type="PANTHER" id="PTHR30469:SF20">
    <property type="entry name" value="EFFLUX RND TRANSPORTER PERIPLASMIC ADAPTOR SUBUNIT"/>
    <property type="match status" value="1"/>
</dbReference>
<feature type="coiled-coil region" evidence="2">
    <location>
        <begin position="91"/>
        <end position="155"/>
    </location>
</feature>
<feature type="signal peptide" evidence="3">
    <location>
        <begin position="1"/>
        <end position="20"/>
    </location>
</feature>
<evidence type="ECO:0000256" key="3">
    <source>
        <dbReference type="SAM" id="SignalP"/>
    </source>
</evidence>
<evidence type="ECO:0000313" key="4">
    <source>
        <dbReference type="EMBL" id="KHQ51315.1"/>
    </source>
</evidence>
<dbReference type="Gene3D" id="2.40.50.100">
    <property type="match status" value="1"/>
</dbReference>
<keyword evidence="3" id="KW-0732">Signal</keyword>
<accession>A0A0B3RJ71</accession>
<dbReference type="EMBL" id="JSUQ01000018">
    <property type="protein sequence ID" value="KHQ51315.1"/>
    <property type="molecule type" value="Genomic_DNA"/>
</dbReference>
<dbReference type="SUPFAM" id="SSF111369">
    <property type="entry name" value="HlyD-like secretion proteins"/>
    <property type="match status" value="1"/>
</dbReference>
<proteinExistence type="inferred from homology"/>
<gene>
    <name evidence="4" type="ORF">OA50_04096</name>
</gene>
<name>A0A0B3RJ71_9RHOB</name>
<dbReference type="Gene3D" id="2.40.420.20">
    <property type="match status" value="1"/>
</dbReference>
<dbReference type="OrthoDB" id="9813967at2"/>
<dbReference type="STRING" id="561184.SAMN05216376_11324"/>
<dbReference type="GO" id="GO:0015562">
    <property type="term" value="F:efflux transmembrane transporter activity"/>
    <property type="evidence" value="ECO:0007669"/>
    <property type="project" value="TreeGrafter"/>
</dbReference>
<keyword evidence="5" id="KW-1185">Reference proteome</keyword>
<dbReference type="InterPro" id="IPR006143">
    <property type="entry name" value="RND_pump_MFP"/>
</dbReference>
<evidence type="ECO:0000256" key="1">
    <source>
        <dbReference type="ARBA" id="ARBA00009477"/>
    </source>
</evidence>
<dbReference type="RefSeq" id="WP_043144811.1">
    <property type="nucleotide sequence ID" value="NZ_JSUQ01000018.1"/>
</dbReference>
<dbReference type="NCBIfam" id="TIGR01730">
    <property type="entry name" value="RND_mfp"/>
    <property type="match status" value="1"/>
</dbReference>
<dbReference type="GO" id="GO:1990281">
    <property type="term" value="C:efflux pump complex"/>
    <property type="evidence" value="ECO:0007669"/>
    <property type="project" value="TreeGrafter"/>
</dbReference>
<evidence type="ECO:0000256" key="2">
    <source>
        <dbReference type="SAM" id="Coils"/>
    </source>
</evidence>
<dbReference type="PATRIC" id="fig|1515334.3.peg.4128"/>
<organism evidence="4 5">
    <name type="scientific">Mameliella alba</name>
    <dbReference type="NCBI Taxonomy" id="561184"/>
    <lineage>
        <taxon>Bacteria</taxon>
        <taxon>Pseudomonadati</taxon>
        <taxon>Pseudomonadota</taxon>
        <taxon>Alphaproteobacteria</taxon>
        <taxon>Rhodobacterales</taxon>
        <taxon>Roseobacteraceae</taxon>
        <taxon>Mameliella</taxon>
    </lineage>
</organism>
<dbReference type="PANTHER" id="PTHR30469">
    <property type="entry name" value="MULTIDRUG RESISTANCE PROTEIN MDTA"/>
    <property type="match status" value="1"/>
</dbReference>
<reference evidence="4 5" key="1">
    <citation type="submission" date="2014-10" db="EMBL/GenBank/DDBJ databases">
        <title>Genome sequence of Ponticoccus sp. strain UMTAT08 isolated from clonal culture of toxic dinoflagellate Alexandrium tamiyavanichii.</title>
        <authorList>
            <person name="Gan H.Y."/>
            <person name="Muhd D.-D."/>
            <person name="Mohd Noor M.E."/>
            <person name="Yeong Y.S."/>
            <person name="Usup G."/>
        </authorList>
    </citation>
    <scope>NUCLEOTIDE SEQUENCE [LARGE SCALE GENOMIC DNA]</scope>
    <source>
        <strain evidence="4 5">UMTAT08</strain>
    </source>
</reference>
<dbReference type="Gene3D" id="2.40.30.170">
    <property type="match status" value="1"/>
</dbReference>
<keyword evidence="2" id="KW-0175">Coiled coil</keyword>
<feature type="chain" id="PRO_5002081268" evidence="3">
    <location>
        <begin position="21"/>
        <end position="347"/>
    </location>
</feature>
<comment type="similarity">
    <text evidence="1">Belongs to the membrane fusion protein (MFP) (TC 8.A.1) family.</text>
</comment>
<dbReference type="Proteomes" id="UP000030960">
    <property type="component" value="Unassembled WGS sequence"/>
</dbReference>
<dbReference type="AlphaFoldDB" id="A0A0B3RJ71"/>
<sequence>MRQLVSVLALVALILPIAAAAQDQAVPDTPKPVKLMELSSRPVVQRRQFFGQVTARQTVDLAFQVGGQLEILEAEEGTSKPKGELVAQLDISGYERAVAQAQVNYDKAQRDAERFESLSGQAVSAVQVRDAETQLRLAEIALESAQDDLEHATLKAPFDALVARRLVANFQTVSPGTPVVRLHDVSELRVDIQVPEVLFRQAGDKADVTFVAQFPGDNAMYPLEMREFETETSSVGQTYRITLGFAESPGDFVFPGASVTVFATLEGAAPDGVILPATALVYDAAGKASVMVFQDGTVRRTPVRIELHDDGKLYMMEGPADGTKIVMTGASQLRDGQSVRPFTRIGE</sequence>
<protein>
    <submittedName>
        <fullName evidence="4">RND family efflux transporter MFP subunit</fullName>
    </submittedName>
</protein>
<evidence type="ECO:0000313" key="5">
    <source>
        <dbReference type="Proteomes" id="UP000030960"/>
    </source>
</evidence>
<dbReference type="Gene3D" id="1.10.287.470">
    <property type="entry name" value="Helix hairpin bin"/>
    <property type="match status" value="1"/>
</dbReference>